<evidence type="ECO:0000313" key="2">
    <source>
        <dbReference type="Proteomes" id="UP000606044"/>
    </source>
</evidence>
<accession>A0A917C0Y3</accession>
<dbReference type="Proteomes" id="UP000606044">
    <property type="component" value="Unassembled WGS sequence"/>
</dbReference>
<protein>
    <submittedName>
        <fullName evidence="1">Uncharacterized protein</fullName>
    </submittedName>
</protein>
<evidence type="ECO:0000313" key="1">
    <source>
        <dbReference type="EMBL" id="GGF64813.1"/>
    </source>
</evidence>
<sequence length="79" mass="9104">MTPETSSTKPVKLQYWSSSHTVDSPDAWPEPYGFDSVEDAVAFAMTQSPANRELAWLRTESGEVLKPEQIYRRWSLRRT</sequence>
<dbReference type="EMBL" id="BMCT01000003">
    <property type="protein sequence ID" value="GGF64813.1"/>
    <property type="molecule type" value="Genomic_DNA"/>
</dbReference>
<keyword evidence="2" id="KW-1185">Reference proteome</keyword>
<reference evidence="1" key="1">
    <citation type="journal article" date="2014" name="Int. J. Syst. Evol. Microbiol.">
        <title>Complete genome sequence of Corynebacterium casei LMG S-19264T (=DSM 44701T), isolated from a smear-ripened cheese.</title>
        <authorList>
            <consortium name="US DOE Joint Genome Institute (JGI-PGF)"/>
            <person name="Walter F."/>
            <person name="Albersmeier A."/>
            <person name="Kalinowski J."/>
            <person name="Ruckert C."/>
        </authorList>
    </citation>
    <scope>NUCLEOTIDE SEQUENCE</scope>
    <source>
        <strain evidence="1">CCM 7897</strain>
    </source>
</reference>
<dbReference type="AlphaFoldDB" id="A0A917C0Y3"/>
<name>A0A917C0Y3_9HYPH</name>
<comment type="caution">
    <text evidence="1">The sequence shown here is derived from an EMBL/GenBank/DDBJ whole genome shotgun (WGS) entry which is preliminary data.</text>
</comment>
<gene>
    <name evidence="1" type="ORF">GCM10007301_25730</name>
</gene>
<dbReference type="RefSeq" id="WP_188579113.1">
    <property type="nucleotide sequence ID" value="NZ_BMCT01000003.1"/>
</dbReference>
<proteinExistence type="predicted"/>
<reference evidence="1" key="2">
    <citation type="submission" date="2020-09" db="EMBL/GenBank/DDBJ databases">
        <authorList>
            <person name="Sun Q."/>
            <person name="Sedlacek I."/>
        </authorList>
    </citation>
    <scope>NUCLEOTIDE SEQUENCE</scope>
    <source>
        <strain evidence="1">CCM 7897</strain>
    </source>
</reference>
<organism evidence="1 2">
    <name type="scientific">Azorhizobium oxalatiphilum</name>
    <dbReference type="NCBI Taxonomy" id="980631"/>
    <lineage>
        <taxon>Bacteria</taxon>
        <taxon>Pseudomonadati</taxon>
        <taxon>Pseudomonadota</taxon>
        <taxon>Alphaproteobacteria</taxon>
        <taxon>Hyphomicrobiales</taxon>
        <taxon>Xanthobacteraceae</taxon>
        <taxon>Azorhizobium</taxon>
    </lineage>
</organism>